<keyword evidence="3 6" id="KW-0949">S-adenosyl-L-methionine</keyword>
<dbReference type="AlphaFoldDB" id="A0A0D6PG35"/>
<evidence type="ECO:0000256" key="3">
    <source>
        <dbReference type="ARBA" id="ARBA00022691"/>
    </source>
</evidence>
<dbReference type="Pfam" id="PF00765">
    <property type="entry name" value="Autoind_synth"/>
    <property type="match status" value="1"/>
</dbReference>
<accession>A0A0D6PG35</accession>
<dbReference type="Proteomes" id="UP000032668">
    <property type="component" value="Unassembled WGS sequence"/>
</dbReference>
<evidence type="ECO:0000256" key="4">
    <source>
        <dbReference type="ARBA" id="ARBA00022929"/>
    </source>
</evidence>
<evidence type="ECO:0000256" key="2">
    <source>
        <dbReference type="ARBA" id="ARBA00022679"/>
    </source>
</evidence>
<dbReference type="EC" id="2.3.1.184" evidence="6"/>
<dbReference type="SUPFAM" id="SSF55729">
    <property type="entry name" value="Acyl-CoA N-acyltransferases (Nat)"/>
    <property type="match status" value="1"/>
</dbReference>
<name>A0A0D6PG35_9PROT</name>
<dbReference type="Gene3D" id="3.40.630.30">
    <property type="match status" value="1"/>
</dbReference>
<dbReference type="PANTHER" id="PTHR39322:SF1">
    <property type="entry name" value="ISOVALERYL-HOMOSERINE LACTONE SYNTHASE"/>
    <property type="match status" value="1"/>
</dbReference>
<comment type="caution">
    <text evidence="7">The sequence shown here is derived from an EMBL/GenBank/DDBJ whole genome shotgun (WGS) entry which is preliminary data.</text>
</comment>
<protein>
    <recommendedName>
        <fullName evidence="6">Acyl-homoserine-lactone synthase</fullName>
        <ecNumber evidence="6">2.3.1.184</ecNumber>
    </recommendedName>
    <alternativeName>
        <fullName evidence="6">Autoinducer synthesis protein</fullName>
    </alternativeName>
</protein>
<dbReference type="PRINTS" id="PR01549">
    <property type="entry name" value="AUTOINDCRSYN"/>
</dbReference>
<evidence type="ECO:0000313" key="7">
    <source>
        <dbReference type="EMBL" id="GAN80607.1"/>
    </source>
</evidence>
<dbReference type="GO" id="GO:0061579">
    <property type="term" value="F:N-acyl homoserine lactone synthase activity"/>
    <property type="evidence" value="ECO:0007669"/>
    <property type="project" value="UniProtKB-UniRule"/>
</dbReference>
<dbReference type="PROSITE" id="PS51187">
    <property type="entry name" value="AUTOINDUCER_SYNTH_2"/>
    <property type="match status" value="1"/>
</dbReference>
<keyword evidence="8" id="KW-1185">Reference proteome</keyword>
<dbReference type="GO" id="GO:0009372">
    <property type="term" value="P:quorum sensing"/>
    <property type="evidence" value="ECO:0007669"/>
    <property type="project" value="UniProtKB-UniRule"/>
</dbReference>
<evidence type="ECO:0000256" key="1">
    <source>
        <dbReference type="ARBA" id="ARBA00022654"/>
    </source>
</evidence>
<dbReference type="GO" id="GO:0007165">
    <property type="term" value="P:signal transduction"/>
    <property type="evidence" value="ECO:0007669"/>
    <property type="project" value="TreeGrafter"/>
</dbReference>
<keyword evidence="4 5" id="KW-0071">Autoinducer synthesis</keyword>
<dbReference type="STRING" id="1120923.SAMN02746095_02509"/>
<dbReference type="EMBL" id="BANC01000053">
    <property type="protein sequence ID" value="GAN80607.1"/>
    <property type="molecule type" value="Genomic_DNA"/>
</dbReference>
<dbReference type="InterPro" id="IPR001690">
    <property type="entry name" value="Autoind_synthase"/>
</dbReference>
<keyword evidence="1 5" id="KW-0673">Quorum sensing</keyword>
<sequence length="225" mass="25104">MPTKRQANDNDDISLKESGMVMIITLSNADRAERPALFDQMFQSRAAVFHDRLGWDVTVENGREMDWYDRQADPVYLLAVDDGQRVLGSLRLLATTGPTMLQSEFKHFFDDDVDVAAPTIWECTRFCVPPVADGAAPNVSNVSAELLIGLCELCLNSGIEFILGVYETPMTRLYARIGWCPEKLAQARPEIGDIQAGIWEANPEVLATMRRRLSARIGVRQIVTA</sequence>
<reference evidence="7 8" key="1">
    <citation type="submission" date="2012-11" db="EMBL/GenBank/DDBJ databases">
        <title>Whole genome sequence of Acidocella aminolytica 101 = DSM 11237.</title>
        <authorList>
            <person name="Azuma Y."/>
            <person name="Higashiura N."/>
            <person name="Hirakawa H."/>
            <person name="Matsushita K."/>
        </authorList>
    </citation>
    <scope>NUCLEOTIDE SEQUENCE [LARGE SCALE GENOMIC DNA]</scope>
    <source>
        <strain evidence="8">101 / DSM 11237</strain>
    </source>
</reference>
<evidence type="ECO:0000256" key="6">
    <source>
        <dbReference type="RuleBase" id="RU361135"/>
    </source>
</evidence>
<evidence type="ECO:0000313" key="8">
    <source>
        <dbReference type="Proteomes" id="UP000032668"/>
    </source>
</evidence>
<dbReference type="InterPro" id="IPR016181">
    <property type="entry name" value="Acyl_CoA_acyltransferase"/>
</dbReference>
<dbReference type="PANTHER" id="PTHR39322">
    <property type="entry name" value="ACYL-HOMOSERINE-LACTONE SYNTHASE"/>
    <property type="match status" value="1"/>
</dbReference>
<comment type="similarity">
    <text evidence="5 6">Belongs to the autoinducer synthase family.</text>
</comment>
<gene>
    <name evidence="7" type="ORF">Aam_054_028</name>
</gene>
<comment type="catalytic activity">
    <reaction evidence="6">
        <text>a fatty acyl-[ACP] + S-adenosyl-L-methionine = an N-acyl-L-homoserine lactone + S-methyl-5'-thioadenosine + holo-[ACP] + H(+)</text>
        <dbReference type="Rhea" id="RHEA:10096"/>
        <dbReference type="Rhea" id="RHEA-COMP:9685"/>
        <dbReference type="Rhea" id="RHEA-COMP:14125"/>
        <dbReference type="ChEBI" id="CHEBI:15378"/>
        <dbReference type="ChEBI" id="CHEBI:17509"/>
        <dbReference type="ChEBI" id="CHEBI:55474"/>
        <dbReference type="ChEBI" id="CHEBI:59789"/>
        <dbReference type="ChEBI" id="CHEBI:64479"/>
        <dbReference type="ChEBI" id="CHEBI:138651"/>
        <dbReference type="EC" id="2.3.1.184"/>
    </reaction>
</comment>
<organism evidence="7 8">
    <name type="scientific">Acidocella aminolytica 101 = DSM 11237</name>
    <dbReference type="NCBI Taxonomy" id="1120923"/>
    <lineage>
        <taxon>Bacteria</taxon>
        <taxon>Pseudomonadati</taxon>
        <taxon>Pseudomonadota</taxon>
        <taxon>Alphaproteobacteria</taxon>
        <taxon>Acetobacterales</taxon>
        <taxon>Acidocellaceae</taxon>
        <taxon>Acidocella</taxon>
    </lineage>
</organism>
<keyword evidence="2 6" id="KW-0808">Transferase</keyword>
<evidence type="ECO:0000256" key="5">
    <source>
        <dbReference type="PROSITE-ProRule" id="PRU00533"/>
    </source>
</evidence>
<proteinExistence type="inferred from homology"/>